<dbReference type="Proteomes" id="UP000479710">
    <property type="component" value="Unassembled WGS sequence"/>
</dbReference>
<dbReference type="AlphaFoldDB" id="A0A6G1FBS9"/>
<organism evidence="2 3">
    <name type="scientific">Oryza meyeriana var. granulata</name>
    <dbReference type="NCBI Taxonomy" id="110450"/>
    <lineage>
        <taxon>Eukaryota</taxon>
        <taxon>Viridiplantae</taxon>
        <taxon>Streptophyta</taxon>
        <taxon>Embryophyta</taxon>
        <taxon>Tracheophyta</taxon>
        <taxon>Spermatophyta</taxon>
        <taxon>Magnoliopsida</taxon>
        <taxon>Liliopsida</taxon>
        <taxon>Poales</taxon>
        <taxon>Poaceae</taxon>
        <taxon>BOP clade</taxon>
        <taxon>Oryzoideae</taxon>
        <taxon>Oryzeae</taxon>
        <taxon>Oryzinae</taxon>
        <taxon>Oryza</taxon>
        <taxon>Oryza meyeriana</taxon>
    </lineage>
</organism>
<protein>
    <submittedName>
        <fullName evidence="2">Uncharacterized protein</fullName>
    </submittedName>
</protein>
<dbReference type="OrthoDB" id="780193at2759"/>
<dbReference type="EMBL" id="SPHZ02000001">
    <property type="protein sequence ID" value="KAF0934283.1"/>
    <property type="molecule type" value="Genomic_DNA"/>
</dbReference>
<sequence length="228" mass="23085">MTGNKETVGQRGKKGMGTETMMGQYADLGGMAARGEDAGRGDIFLDDRSIPWLCVRPSLSLSLVPASPAPLGASLAASGAGRRRGAGLGGRCRLARSSAALPSPSTATSVNPTAAGAGDTFQLTPTALLRMQQDATSSSYLSFPNVLASSQPMFGGFARLHDTSPSPSFSEFLGGVSGGSISLTDGGGTRGDEEDGTPLRIAPPTKAPPAAAAKASWPLDSSLRCKIG</sequence>
<feature type="compositionally biased region" description="Low complexity" evidence="1">
    <location>
        <begin position="202"/>
        <end position="215"/>
    </location>
</feature>
<reference evidence="2 3" key="1">
    <citation type="submission" date="2019-11" db="EMBL/GenBank/DDBJ databases">
        <title>Whole genome sequence of Oryza granulata.</title>
        <authorList>
            <person name="Li W."/>
        </authorList>
    </citation>
    <scope>NUCLEOTIDE SEQUENCE [LARGE SCALE GENOMIC DNA]</scope>
    <source>
        <strain evidence="3">cv. Menghai</strain>
        <tissue evidence="2">Leaf</tissue>
    </source>
</reference>
<feature type="region of interest" description="Disordered" evidence="1">
    <location>
        <begin position="180"/>
        <end position="228"/>
    </location>
</feature>
<accession>A0A6G1FBS9</accession>
<name>A0A6G1FBS9_9ORYZ</name>
<gene>
    <name evidence="2" type="ORF">E2562_024473</name>
</gene>
<evidence type="ECO:0000313" key="2">
    <source>
        <dbReference type="EMBL" id="KAF0934283.1"/>
    </source>
</evidence>
<proteinExistence type="predicted"/>
<evidence type="ECO:0000256" key="1">
    <source>
        <dbReference type="SAM" id="MobiDB-lite"/>
    </source>
</evidence>
<evidence type="ECO:0000313" key="3">
    <source>
        <dbReference type="Proteomes" id="UP000479710"/>
    </source>
</evidence>
<keyword evidence="3" id="KW-1185">Reference proteome</keyword>
<comment type="caution">
    <text evidence="2">The sequence shown here is derived from an EMBL/GenBank/DDBJ whole genome shotgun (WGS) entry which is preliminary data.</text>
</comment>